<dbReference type="SUPFAM" id="SSF56024">
    <property type="entry name" value="Phospholipase D/nuclease"/>
    <property type="match status" value="2"/>
</dbReference>
<dbReference type="InterPro" id="IPR032803">
    <property type="entry name" value="PLDc_3"/>
</dbReference>
<comment type="similarity">
    <text evidence="1">Belongs to the phospholipase D family.</text>
</comment>
<dbReference type="Gene3D" id="3.30.870.10">
    <property type="entry name" value="Endonuclease Chain A"/>
    <property type="match status" value="2"/>
</dbReference>
<dbReference type="Proteomes" id="UP000828390">
    <property type="component" value="Unassembled WGS sequence"/>
</dbReference>
<keyword evidence="5" id="KW-1185">Reference proteome</keyword>
<sequence>MAKDDDQEDLLFDTLTTQKWRKRFLATIGLVFLLLLVVGMVFTGIYIGYYSKDNPEPQPSSLLCPGLPDACVFQLVESIPENLTYAGKYQPSHASTFQGIQQLIAMATDTIEIASFYWTMTNNDLPVQDPSSWQGEQLFKDLVFAGSVKNIKIRIVQSKPEGGGPVNDTLYLAKNANADVRTIDFAHLFGSGILHTKMWLIDRKHFYVGSANLDWRSFTQVKEMGATIQQCSCLAADMGKIFDAYWYLAVPDAAVPSKWPNSFNTAYNADNPMVVDFNGSNYQTFLSSSPPPLCPSGREKDGDAIVGIINEAQQYIHIAVMDYFPTTQFTKPRTYWPVIDDALKAAAFNRRVQVRLLVSYWNNTWNEMFLYLHSLQDLQTYKPFLKINIDVKLFVVPAYTDAQRNIPFSRVNHNKYMVTEKTAYIGTSNWSGDYFITTGGIGLAIHGSSLGNHSDIRQQLEDVFQRDWYSEHAFSLDHFNNTMS</sequence>
<keyword evidence="2" id="KW-1133">Transmembrane helix</keyword>
<dbReference type="PANTHER" id="PTHR10185">
    <property type="entry name" value="PHOSPHOLIPASE D - RELATED"/>
    <property type="match status" value="1"/>
</dbReference>
<name>A0A9D4KU89_DREPO</name>
<protein>
    <recommendedName>
        <fullName evidence="3">PLD phosphodiesterase domain-containing protein</fullName>
    </recommendedName>
</protein>
<evidence type="ECO:0000313" key="5">
    <source>
        <dbReference type="Proteomes" id="UP000828390"/>
    </source>
</evidence>
<evidence type="ECO:0000313" key="4">
    <source>
        <dbReference type="EMBL" id="KAH3846218.1"/>
    </source>
</evidence>
<evidence type="ECO:0000259" key="3">
    <source>
        <dbReference type="PROSITE" id="PS50035"/>
    </source>
</evidence>
<dbReference type="EMBL" id="JAIWYP010000003">
    <property type="protein sequence ID" value="KAH3846218.1"/>
    <property type="molecule type" value="Genomic_DNA"/>
</dbReference>
<dbReference type="GO" id="GO:0003824">
    <property type="term" value="F:catalytic activity"/>
    <property type="evidence" value="ECO:0007669"/>
    <property type="project" value="InterPro"/>
</dbReference>
<organism evidence="4 5">
    <name type="scientific">Dreissena polymorpha</name>
    <name type="common">Zebra mussel</name>
    <name type="synonym">Mytilus polymorpha</name>
    <dbReference type="NCBI Taxonomy" id="45954"/>
    <lineage>
        <taxon>Eukaryota</taxon>
        <taxon>Metazoa</taxon>
        <taxon>Spiralia</taxon>
        <taxon>Lophotrochozoa</taxon>
        <taxon>Mollusca</taxon>
        <taxon>Bivalvia</taxon>
        <taxon>Autobranchia</taxon>
        <taxon>Heteroconchia</taxon>
        <taxon>Euheterodonta</taxon>
        <taxon>Imparidentia</taxon>
        <taxon>Neoheterodontei</taxon>
        <taxon>Myida</taxon>
        <taxon>Dreissenoidea</taxon>
        <taxon>Dreissenidae</taxon>
        <taxon>Dreissena</taxon>
    </lineage>
</organism>
<proteinExistence type="inferred from homology"/>
<comment type="caution">
    <text evidence="4">The sequence shown here is derived from an EMBL/GenBank/DDBJ whole genome shotgun (WGS) entry which is preliminary data.</text>
</comment>
<evidence type="ECO:0000256" key="1">
    <source>
        <dbReference type="ARBA" id="ARBA00008664"/>
    </source>
</evidence>
<dbReference type="CDD" id="cd09106">
    <property type="entry name" value="PLDc_vPLD3_4_5_like_1"/>
    <property type="match status" value="1"/>
</dbReference>
<accession>A0A9D4KU89</accession>
<dbReference type="PANTHER" id="PTHR10185:SF17">
    <property type="entry name" value="GM01519P-RELATED"/>
    <property type="match status" value="1"/>
</dbReference>
<keyword evidence="2" id="KW-0812">Transmembrane</keyword>
<feature type="domain" description="PLD phosphodiesterase" evidence="3">
    <location>
        <begin position="190"/>
        <end position="217"/>
    </location>
</feature>
<dbReference type="CDD" id="cd09107">
    <property type="entry name" value="PLDc_vPLD3_4_5_like_2"/>
    <property type="match status" value="1"/>
</dbReference>
<keyword evidence="2" id="KW-0472">Membrane</keyword>
<dbReference type="PROSITE" id="PS50035">
    <property type="entry name" value="PLD"/>
    <property type="match status" value="2"/>
</dbReference>
<dbReference type="OrthoDB" id="1923775at2759"/>
<dbReference type="InterPro" id="IPR050874">
    <property type="entry name" value="Diverse_PLD-related"/>
</dbReference>
<reference evidence="4" key="2">
    <citation type="submission" date="2020-11" db="EMBL/GenBank/DDBJ databases">
        <authorList>
            <person name="McCartney M.A."/>
            <person name="Auch B."/>
            <person name="Kono T."/>
            <person name="Mallez S."/>
            <person name="Becker A."/>
            <person name="Gohl D.M."/>
            <person name="Silverstein K.A.T."/>
            <person name="Koren S."/>
            <person name="Bechman K.B."/>
            <person name="Herman A."/>
            <person name="Abrahante J.E."/>
            <person name="Garbe J."/>
        </authorList>
    </citation>
    <scope>NUCLEOTIDE SEQUENCE</scope>
    <source>
        <strain evidence="4">Duluth1</strain>
        <tissue evidence="4">Whole animal</tissue>
    </source>
</reference>
<dbReference type="SMART" id="SM00155">
    <property type="entry name" value="PLDc"/>
    <property type="match status" value="2"/>
</dbReference>
<evidence type="ECO:0000256" key="2">
    <source>
        <dbReference type="SAM" id="Phobius"/>
    </source>
</evidence>
<gene>
    <name evidence="4" type="ORF">DPMN_088517</name>
</gene>
<feature type="domain" description="PLD phosphodiesterase" evidence="3">
    <location>
        <begin position="408"/>
        <end position="434"/>
    </location>
</feature>
<feature type="transmembrane region" description="Helical" evidence="2">
    <location>
        <begin position="24"/>
        <end position="49"/>
    </location>
</feature>
<dbReference type="InterPro" id="IPR001736">
    <property type="entry name" value="PLipase_D/transphosphatidylase"/>
</dbReference>
<reference evidence="4" key="1">
    <citation type="journal article" date="2019" name="bioRxiv">
        <title>The Genome of the Zebra Mussel, Dreissena polymorpha: A Resource for Invasive Species Research.</title>
        <authorList>
            <person name="McCartney M.A."/>
            <person name="Auch B."/>
            <person name="Kono T."/>
            <person name="Mallez S."/>
            <person name="Zhang Y."/>
            <person name="Obille A."/>
            <person name="Becker A."/>
            <person name="Abrahante J.E."/>
            <person name="Garbe J."/>
            <person name="Badalamenti J.P."/>
            <person name="Herman A."/>
            <person name="Mangelson H."/>
            <person name="Liachko I."/>
            <person name="Sullivan S."/>
            <person name="Sone E.D."/>
            <person name="Koren S."/>
            <person name="Silverstein K.A.T."/>
            <person name="Beckman K.B."/>
            <person name="Gohl D.M."/>
        </authorList>
    </citation>
    <scope>NUCLEOTIDE SEQUENCE</scope>
    <source>
        <strain evidence="4">Duluth1</strain>
        <tissue evidence="4">Whole animal</tissue>
    </source>
</reference>
<dbReference type="AlphaFoldDB" id="A0A9D4KU89"/>
<dbReference type="Pfam" id="PF13918">
    <property type="entry name" value="PLDc_3"/>
    <property type="match status" value="1"/>
</dbReference>